<dbReference type="Pfam" id="PF00532">
    <property type="entry name" value="Peripla_BP_1"/>
    <property type="match status" value="1"/>
</dbReference>
<feature type="domain" description="HTH lacI-type" evidence="4">
    <location>
        <begin position="1"/>
        <end position="55"/>
    </location>
</feature>
<gene>
    <name evidence="5" type="ORF">IO98_06665</name>
</gene>
<dbReference type="EMBL" id="JPME01000008">
    <property type="protein sequence ID" value="KEZ91046.1"/>
    <property type="molecule type" value="Genomic_DNA"/>
</dbReference>
<dbReference type="InterPro" id="IPR028082">
    <property type="entry name" value="Peripla_BP_I"/>
</dbReference>
<evidence type="ECO:0000313" key="6">
    <source>
        <dbReference type="Proteomes" id="UP000028525"/>
    </source>
</evidence>
<dbReference type="CDD" id="cd06267">
    <property type="entry name" value="PBP1_LacI_sugar_binding-like"/>
    <property type="match status" value="1"/>
</dbReference>
<dbReference type="AlphaFoldDB" id="A0A084JQ12"/>
<dbReference type="SMART" id="SM00354">
    <property type="entry name" value="HTH_LACI"/>
    <property type="match status" value="1"/>
</dbReference>
<reference evidence="5 6" key="1">
    <citation type="submission" date="2014-07" db="EMBL/GenBank/DDBJ databases">
        <title>Draft genome of Clostridium celerecrescens 152B isolated from sediments associated with methane hydrate from Krishna Godavari basin.</title>
        <authorList>
            <person name="Honkalas V.S."/>
            <person name="Dabir A.P."/>
            <person name="Arora P."/>
            <person name="Dhakephalkar P.K."/>
        </authorList>
    </citation>
    <scope>NUCLEOTIDE SEQUENCE [LARGE SCALE GENOMIC DNA]</scope>
    <source>
        <strain evidence="5 6">152B</strain>
    </source>
</reference>
<dbReference type="InterPro" id="IPR010982">
    <property type="entry name" value="Lambda_DNA-bd_dom_sf"/>
</dbReference>
<accession>A0A084JQ12</accession>
<keyword evidence="6" id="KW-1185">Reference proteome</keyword>
<keyword evidence="2" id="KW-0238">DNA-binding</keyword>
<dbReference type="PRINTS" id="PR00036">
    <property type="entry name" value="HTHLACI"/>
</dbReference>
<dbReference type="OrthoDB" id="9784962at2"/>
<dbReference type="PROSITE" id="PS00356">
    <property type="entry name" value="HTH_LACI_1"/>
    <property type="match status" value="1"/>
</dbReference>
<organism evidence="5 6">
    <name type="scientific">Lacrimispora celerecrescens</name>
    <dbReference type="NCBI Taxonomy" id="29354"/>
    <lineage>
        <taxon>Bacteria</taxon>
        <taxon>Bacillati</taxon>
        <taxon>Bacillota</taxon>
        <taxon>Clostridia</taxon>
        <taxon>Lachnospirales</taxon>
        <taxon>Lachnospiraceae</taxon>
        <taxon>Lacrimispora</taxon>
    </lineage>
</organism>
<dbReference type="STRING" id="29354.IO98_06665"/>
<keyword evidence="3" id="KW-0804">Transcription</keyword>
<dbReference type="Pfam" id="PF00356">
    <property type="entry name" value="LacI"/>
    <property type="match status" value="1"/>
</dbReference>
<dbReference type="RefSeq" id="WP_038279272.1">
    <property type="nucleotide sequence ID" value="NZ_JPME01000008.1"/>
</dbReference>
<dbReference type="SUPFAM" id="SSF53822">
    <property type="entry name" value="Periplasmic binding protein-like I"/>
    <property type="match status" value="1"/>
</dbReference>
<comment type="caution">
    <text evidence="5">The sequence shown here is derived from an EMBL/GenBank/DDBJ whole genome shotgun (WGS) entry which is preliminary data.</text>
</comment>
<evidence type="ECO:0000256" key="2">
    <source>
        <dbReference type="ARBA" id="ARBA00023125"/>
    </source>
</evidence>
<name>A0A084JQ12_9FIRM</name>
<evidence type="ECO:0000313" key="5">
    <source>
        <dbReference type="EMBL" id="KEZ91046.1"/>
    </source>
</evidence>
<dbReference type="PANTHER" id="PTHR30146">
    <property type="entry name" value="LACI-RELATED TRANSCRIPTIONAL REPRESSOR"/>
    <property type="match status" value="1"/>
</dbReference>
<dbReference type="PROSITE" id="PS50932">
    <property type="entry name" value="HTH_LACI_2"/>
    <property type="match status" value="1"/>
</dbReference>
<dbReference type="CDD" id="cd01392">
    <property type="entry name" value="HTH_LacI"/>
    <property type="match status" value="1"/>
</dbReference>
<proteinExistence type="predicted"/>
<sequence>MNIYDIAELAGVSIATVSRVVNDSPRVSEKTKQKVRTIMEENGYTPNVFARGLGLDSMKTIGILCPDVSDAYMATAVAHLESRMHEHGYDCILCCSGFEQSVKEKYVSLLLAKRIDALLMVGSTYAGTGESDKNTQYVRDAAKQVPVFLINGYLDGENIYCAYGDDYQATYDVTSQMIETGRRRILFLCDSHSYSANQKLAGYESALKAHGLPVLGDLKLYVKNRIHTVRDILLERRDLRFDSVVATDDGLAVGAIKYANAKLLKVPENLCITGFNNSALSICSDPELSSIDNRVEELCNISVDNMMKILLGEETEVNRNNRIPCRLIKRCTTDF</sequence>
<dbReference type="GO" id="GO:0003700">
    <property type="term" value="F:DNA-binding transcription factor activity"/>
    <property type="evidence" value="ECO:0007669"/>
    <property type="project" value="TreeGrafter"/>
</dbReference>
<dbReference type="PANTHER" id="PTHR30146:SF109">
    <property type="entry name" value="HTH-TYPE TRANSCRIPTIONAL REGULATOR GALS"/>
    <property type="match status" value="1"/>
</dbReference>
<dbReference type="SUPFAM" id="SSF47413">
    <property type="entry name" value="lambda repressor-like DNA-binding domains"/>
    <property type="match status" value="1"/>
</dbReference>
<dbReference type="InterPro" id="IPR000843">
    <property type="entry name" value="HTH_LacI"/>
</dbReference>
<evidence type="ECO:0000256" key="1">
    <source>
        <dbReference type="ARBA" id="ARBA00023015"/>
    </source>
</evidence>
<dbReference type="Gene3D" id="3.40.50.2300">
    <property type="match status" value="2"/>
</dbReference>
<protein>
    <submittedName>
        <fullName evidence="5">LacI family transcriptional regulator</fullName>
    </submittedName>
</protein>
<evidence type="ECO:0000259" key="4">
    <source>
        <dbReference type="PROSITE" id="PS50932"/>
    </source>
</evidence>
<dbReference type="Proteomes" id="UP000028525">
    <property type="component" value="Unassembled WGS sequence"/>
</dbReference>
<keyword evidence="1" id="KW-0805">Transcription regulation</keyword>
<dbReference type="InterPro" id="IPR001761">
    <property type="entry name" value="Peripla_BP/Lac1_sug-bd_dom"/>
</dbReference>
<dbReference type="GO" id="GO:0000976">
    <property type="term" value="F:transcription cis-regulatory region binding"/>
    <property type="evidence" value="ECO:0007669"/>
    <property type="project" value="TreeGrafter"/>
</dbReference>
<evidence type="ECO:0000256" key="3">
    <source>
        <dbReference type="ARBA" id="ARBA00023163"/>
    </source>
</evidence>
<dbReference type="Gene3D" id="1.10.260.40">
    <property type="entry name" value="lambda repressor-like DNA-binding domains"/>
    <property type="match status" value="1"/>
</dbReference>